<dbReference type="GO" id="GO:0004346">
    <property type="term" value="F:glucose-6-phosphatase activity"/>
    <property type="evidence" value="ECO:0007669"/>
    <property type="project" value="UniProtKB-EC"/>
</dbReference>
<comment type="similarity">
    <text evidence="3">Belongs to the glucose-6-phosphatase family.</text>
</comment>
<evidence type="ECO:0000256" key="5">
    <source>
        <dbReference type="ARBA" id="ARBA00022432"/>
    </source>
</evidence>
<dbReference type="EC" id="3.1.3.9" evidence="4"/>
<dbReference type="SUPFAM" id="SSF48317">
    <property type="entry name" value="Acid phosphatase/Vanadium-dependent haloperoxidase"/>
    <property type="match status" value="1"/>
</dbReference>
<keyword evidence="10 14" id="KW-0472">Membrane</keyword>
<dbReference type="InterPro" id="IPR016275">
    <property type="entry name" value="Glucose-6-phosphatase"/>
</dbReference>
<dbReference type="Proteomes" id="UP000593565">
    <property type="component" value="Unassembled WGS sequence"/>
</dbReference>
<keyword evidence="9 14" id="KW-1133">Transmembrane helix</keyword>
<evidence type="ECO:0000256" key="11">
    <source>
        <dbReference type="ARBA" id="ARBA00039337"/>
    </source>
</evidence>
<dbReference type="FunFam" id="1.20.144.10:FF:000018">
    <property type="entry name" value="Glucose-6-phosphatase"/>
    <property type="match status" value="1"/>
</dbReference>
<feature type="transmembrane region" description="Helical" evidence="14">
    <location>
        <begin position="160"/>
        <end position="180"/>
    </location>
</feature>
<proteinExistence type="inferred from homology"/>
<dbReference type="GO" id="GO:0005789">
    <property type="term" value="C:endoplasmic reticulum membrane"/>
    <property type="evidence" value="ECO:0007669"/>
    <property type="project" value="UniProtKB-SubCell"/>
</dbReference>
<feature type="transmembrane region" description="Helical" evidence="14">
    <location>
        <begin position="217"/>
        <end position="235"/>
    </location>
</feature>
<keyword evidence="7" id="KW-0378">Hydrolase</keyword>
<dbReference type="AlphaFoldDB" id="A0A7J6AV40"/>
<feature type="transmembrane region" description="Helical" evidence="14">
    <location>
        <begin position="100"/>
        <end position="120"/>
    </location>
</feature>
<feature type="transmembrane region" description="Helical" evidence="14">
    <location>
        <begin position="242"/>
        <end position="262"/>
    </location>
</feature>
<evidence type="ECO:0000256" key="3">
    <source>
        <dbReference type="ARBA" id="ARBA00009266"/>
    </source>
</evidence>
<keyword evidence="6 14" id="KW-0812">Transmembrane</keyword>
<dbReference type="SMART" id="SM00014">
    <property type="entry name" value="acidPPc"/>
    <property type="match status" value="1"/>
</dbReference>
<evidence type="ECO:0000256" key="13">
    <source>
        <dbReference type="PIRSR" id="PIRSR000905-2"/>
    </source>
</evidence>
<protein>
    <recommendedName>
        <fullName evidence="11">Glucose-6-phosphatase 3</fullName>
        <ecNumber evidence="4">3.1.3.9</ecNumber>
    </recommendedName>
</protein>
<comment type="pathway">
    <text evidence="2">Carbohydrate biosynthesis; gluconeogenesis.</text>
</comment>
<organism evidence="16 17">
    <name type="scientific">Ameiurus melas</name>
    <name type="common">Black bullhead</name>
    <name type="synonym">Silurus melas</name>
    <dbReference type="NCBI Taxonomy" id="219545"/>
    <lineage>
        <taxon>Eukaryota</taxon>
        <taxon>Metazoa</taxon>
        <taxon>Chordata</taxon>
        <taxon>Craniata</taxon>
        <taxon>Vertebrata</taxon>
        <taxon>Euteleostomi</taxon>
        <taxon>Actinopterygii</taxon>
        <taxon>Neopterygii</taxon>
        <taxon>Teleostei</taxon>
        <taxon>Ostariophysi</taxon>
        <taxon>Siluriformes</taxon>
        <taxon>Ictaluridae</taxon>
        <taxon>Ameiurus</taxon>
    </lineage>
</organism>
<dbReference type="Pfam" id="PF01569">
    <property type="entry name" value="PAP2"/>
    <property type="match status" value="1"/>
</dbReference>
<reference evidence="16 17" key="1">
    <citation type="submission" date="2020-02" db="EMBL/GenBank/DDBJ databases">
        <title>A chromosome-scale genome assembly of the black bullhead catfish (Ameiurus melas).</title>
        <authorList>
            <person name="Wen M."/>
            <person name="Zham M."/>
            <person name="Cabau C."/>
            <person name="Klopp C."/>
            <person name="Donnadieu C."/>
            <person name="Roques C."/>
            <person name="Bouchez O."/>
            <person name="Lampietro C."/>
            <person name="Jouanno E."/>
            <person name="Herpin A."/>
            <person name="Louis A."/>
            <person name="Berthelot C."/>
            <person name="Parey E."/>
            <person name="Roest-Crollius H."/>
            <person name="Braasch I."/>
            <person name="Postlethwait J."/>
            <person name="Robinson-Rechavi M."/>
            <person name="Echchiki A."/>
            <person name="Begum T."/>
            <person name="Montfort J."/>
            <person name="Schartl M."/>
            <person name="Bobe J."/>
            <person name="Guiguen Y."/>
        </authorList>
    </citation>
    <scope>NUCLEOTIDE SEQUENCE [LARGE SCALE GENOMIC DNA]</scope>
    <source>
        <strain evidence="16">M_S1</strain>
        <tissue evidence="16">Blood</tissue>
    </source>
</reference>
<feature type="transmembrane region" description="Helical" evidence="14">
    <location>
        <begin position="350"/>
        <end position="374"/>
    </location>
</feature>
<evidence type="ECO:0000256" key="6">
    <source>
        <dbReference type="ARBA" id="ARBA00022692"/>
    </source>
</evidence>
<evidence type="ECO:0000259" key="15">
    <source>
        <dbReference type="SMART" id="SM00014"/>
    </source>
</evidence>
<feature type="domain" description="Phosphatidic acid phosphatase type 2/haloperoxidase" evidence="15">
    <location>
        <begin position="98"/>
        <end position="232"/>
    </location>
</feature>
<accession>A0A7J6AV40</accession>
<dbReference type="PANTHER" id="PTHR12591:SF2">
    <property type="entry name" value="GLUCOSE-6-PHOSPHATASE 3"/>
    <property type="match status" value="1"/>
</dbReference>
<evidence type="ECO:0000256" key="8">
    <source>
        <dbReference type="ARBA" id="ARBA00022824"/>
    </source>
</evidence>
<comment type="subcellular location">
    <subcellularLocation>
        <location evidence="1">Endoplasmic reticulum membrane</location>
        <topology evidence="1">Multi-pass membrane protein</topology>
    </subcellularLocation>
</comment>
<evidence type="ECO:0000313" key="16">
    <source>
        <dbReference type="EMBL" id="KAF4085408.1"/>
    </source>
</evidence>
<feature type="active site" description="Nucleophile" evidence="12">
    <location>
        <position position="212"/>
    </location>
</feature>
<evidence type="ECO:0000256" key="14">
    <source>
        <dbReference type="SAM" id="Phobius"/>
    </source>
</evidence>
<evidence type="ECO:0000256" key="12">
    <source>
        <dbReference type="PIRSR" id="PIRSR000905-1"/>
    </source>
</evidence>
<evidence type="ECO:0000256" key="9">
    <source>
        <dbReference type="ARBA" id="ARBA00022989"/>
    </source>
</evidence>
<keyword evidence="8" id="KW-0256">Endoplasmic reticulum</keyword>
<feature type="binding site" evidence="13">
    <location>
        <position position="124"/>
    </location>
    <ligand>
        <name>substrate</name>
    </ligand>
</feature>
<keyword evidence="17" id="KW-1185">Reference proteome</keyword>
<evidence type="ECO:0000256" key="4">
    <source>
        <dbReference type="ARBA" id="ARBA00012634"/>
    </source>
</evidence>
<dbReference type="EMBL" id="JAAGNN010000009">
    <property type="protein sequence ID" value="KAF4085408.1"/>
    <property type="molecule type" value="Genomic_DNA"/>
</dbReference>
<dbReference type="GO" id="GO:0051156">
    <property type="term" value="P:glucose 6-phosphate metabolic process"/>
    <property type="evidence" value="ECO:0007669"/>
    <property type="project" value="TreeGrafter"/>
</dbReference>
<sequence length="384" mass="42186">MPASVPTTSKQTPTVSLPTATELSTLAVQHPSGCVLRRGSVSSSEMERVYTQGIRMAELLQSHARQHESFWLLATHMGDPKAAFLLVFPPVFYLHRRTGIAVLWVAAVSEWLNLVLKWVLFGERPYWWIGQSGLFVNNSPSVQQFQSTCETGPGSPSGHAMVTAAVWWVVASALASVLHSRSGSKILAAIPYVFYTLLLGAVGVSRVFILAHFPHQVIAGIVTGVMLGVFLNRAVPDCRPLLFFLCSSMGLMFGALLMYAGLKTVGIDLTWSVALAKRWCSKSEWVRMDTNPFSSLSRDAGVLLGLGLAQFWKPGGWTLPWIPKSLCMALSSMALYHVSRFPLPTVPALLFYSLFFLKYVIVPQVVMVLVPGLVHLLTAKPKRD</sequence>
<dbReference type="PANTHER" id="PTHR12591">
    <property type="entry name" value="GLUCOSE-6-PHOSPHATASE"/>
    <property type="match status" value="1"/>
</dbReference>
<comment type="caution">
    <text evidence="16">The sequence shown here is derived from an EMBL/GenBank/DDBJ whole genome shotgun (WGS) entry which is preliminary data.</text>
</comment>
<keyword evidence="5" id="KW-0312">Gluconeogenesis</keyword>
<evidence type="ECO:0000256" key="10">
    <source>
        <dbReference type="ARBA" id="ARBA00023136"/>
    </source>
</evidence>
<dbReference type="Gene3D" id="1.20.144.10">
    <property type="entry name" value="Phosphatidic acid phosphatase type 2/haloperoxidase"/>
    <property type="match status" value="1"/>
</dbReference>
<dbReference type="InterPro" id="IPR000326">
    <property type="entry name" value="PAP2/HPO"/>
</dbReference>
<evidence type="ECO:0000256" key="2">
    <source>
        <dbReference type="ARBA" id="ARBA00004742"/>
    </source>
</evidence>
<dbReference type="PIRSF" id="PIRSF000905">
    <property type="entry name" value="Glucose-6-phosphatase"/>
    <property type="match status" value="1"/>
</dbReference>
<feature type="active site" description="Proton donor" evidence="12">
    <location>
        <position position="159"/>
    </location>
</feature>
<evidence type="ECO:0000256" key="1">
    <source>
        <dbReference type="ARBA" id="ARBA00004477"/>
    </source>
</evidence>
<dbReference type="UniPathway" id="UPA00138"/>
<feature type="binding site" evidence="13">
    <location>
        <position position="206"/>
    </location>
    <ligand>
        <name>substrate</name>
    </ligand>
</feature>
<evidence type="ECO:0000256" key="7">
    <source>
        <dbReference type="ARBA" id="ARBA00022801"/>
    </source>
</evidence>
<gene>
    <name evidence="16" type="ORF">AMELA_G00117880</name>
</gene>
<dbReference type="InterPro" id="IPR036938">
    <property type="entry name" value="PAP2/HPO_sf"/>
</dbReference>
<name>A0A7J6AV40_AMEME</name>
<dbReference type="GO" id="GO:0006094">
    <property type="term" value="P:gluconeogenesis"/>
    <property type="evidence" value="ECO:0007669"/>
    <property type="project" value="UniProtKB-UniPathway"/>
</dbReference>
<evidence type="ECO:0000313" key="17">
    <source>
        <dbReference type="Proteomes" id="UP000593565"/>
    </source>
</evidence>
<feature type="transmembrane region" description="Helical" evidence="14">
    <location>
        <begin position="192"/>
        <end position="211"/>
    </location>
</feature>